<feature type="transmembrane region" description="Helical" evidence="8">
    <location>
        <begin position="136"/>
        <end position="157"/>
    </location>
</feature>
<keyword evidence="2" id="KW-0813">Transport</keyword>
<feature type="transmembrane region" description="Helical" evidence="8">
    <location>
        <begin position="48"/>
        <end position="66"/>
    </location>
</feature>
<dbReference type="Gene3D" id="1.20.1250.20">
    <property type="entry name" value="MFS general substrate transporter like domains"/>
    <property type="match status" value="1"/>
</dbReference>
<feature type="compositionally biased region" description="Polar residues" evidence="7">
    <location>
        <begin position="511"/>
        <end position="524"/>
    </location>
</feature>
<keyword evidence="3" id="KW-1003">Cell membrane</keyword>
<reference evidence="10 11" key="1">
    <citation type="journal article" date="2019" name="Int. J. Syst. Evol. Microbiol.">
        <title>The Global Catalogue of Microorganisms (GCM) 10K type strain sequencing project: providing services to taxonomists for standard genome sequencing and annotation.</title>
        <authorList>
            <consortium name="The Broad Institute Genomics Platform"/>
            <consortium name="The Broad Institute Genome Sequencing Center for Infectious Disease"/>
            <person name="Wu L."/>
            <person name="Ma J."/>
        </authorList>
    </citation>
    <scope>NUCLEOTIDE SEQUENCE [LARGE SCALE GENOMIC DNA]</scope>
    <source>
        <strain evidence="10 11">JCM 6835</strain>
    </source>
</reference>
<evidence type="ECO:0000313" key="11">
    <source>
        <dbReference type="Proteomes" id="UP001501666"/>
    </source>
</evidence>
<dbReference type="Gene3D" id="1.20.1720.10">
    <property type="entry name" value="Multidrug resistance protein D"/>
    <property type="match status" value="1"/>
</dbReference>
<accession>A0ABN3T960</accession>
<keyword evidence="6 8" id="KW-0472">Membrane</keyword>
<evidence type="ECO:0000256" key="2">
    <source>
        <dbReference type="ARBA" id="ARBA00022448"/>
    </source>
</evidence>
<evidence type="ECO:0000259" key="9">
    <source>
        <dbReference type="PROSITE" id="PS50850"/>
    </source>
</evidence>
<keyword evidence="4 8" id="KW-0812">Transmembrane</keyword>
<dbReference type="PANTHER" id="PTHR42718:SF47">
    <property type="entry name" value="METHYL VIOLOGEN RESISTANCE PROTEIN SMVA"/>
    <property type="match status" value="1"/>
</dbReference>
<evidence type="ECO:0000256" key="4">
    <source>
        <dbReference type="ARBA" id="ARBA00022692"/>
    </source>
</evidence>
<dbReference type="PRINTS" id="PR01036">
    <property type="entry name" value="TCRTETB"/>
</dbReference>
<feature type="transmembrane region" description="Helical" evidence="8">
    <location>
        <begin position="303"/>
        <end position="323"/>
    </location>
</feature>
<name>A0ABN3T960_9ACTN</name>
<evidence type="ECO:0000313" key="10">
    <source>
        <dbReference type="EMBL" id="GAA2696324.1"/>
    </source>
</evidence>
<keyword evidence="5 8" id="KW-1133">Transmembrane helix</keyword>
<dbReference type="CDD" id="cd17321">
    <property type="entry name" value="MFS_MMR_MDR_like"/>
    <property type="match status" value="1"/>
</dbReference>
<evidence type="ECO:0000256" key="8">
    <source>
        <dbReference type="SAM" id="Phobius"/>
    </source>
</evidence>
<dbReference type="InterPro" id="IPR036259">
    <property type="entry name" value="MFS_trans_sf"/>
</dbReference>
<evidence type="ECO:0000256" key="7">
    <source>
        <dbReference type="SAM" id="MobiDB-lite"/>
    </source>
</evidence>
<comment type="caution">
    <text evidence="10">The sequence shown here is derived from an EMBL/GenBank/DDBJ whole genome shotgun (WGS) entry which is preliminary data.</text>
</comment>
<feature type="transmembrane region" description="Helical" evidence="8">
    <location>
        <begin position="356"/>
        <end position="378"/>
    </location>
</feature>
<dbReference type="SUPFAM" id="SSF103473">
    <property type="entry name" value="MFS general substrate transporter"/>
    <property type="match status" value="1"/>
</dbReference>
<feature type="domain" description="Major facilitator superfamily (MFS) profile" evidence="9">
    <location>
        <begin position="12"/>
        <end position="474"/>
    </location>
</feature>
<keyword evidence="11" id="KW-1185">Reference proteome</keyword>
<dbReference type="Pfam" id="PF07690">
    <property type="entry name" value="MFS_1"/>
    <property type="match status" value="1"/>
</dbReference>
<sequence length="524" mass="53531">MTPVSRTRRWAALATLCLAVSLIAIDGTVLHLAIPRLTEALQPTSTQILWIADIYGFVLGGLLITAGNAGDRFGRKRVLLIGVAAFGLASLATAYAPTAELLIVARAVLGVAGATIMPSTLSIIRNLFTDPRERTTAIGLWSSVTTAGAAAGPLLGGLLLDNFWWGSVFLINVPVMVVVLIVAALTLPESRNPDPGPLDLRSVLLSIVGVIGVIYAVKEAAHAGLAQTGVLVAAVLGVGALILFWRRQSRLTHPLIDVSLFRRRAFSGAVGGDMVAVFALVGTLFFLSLYLQFVLGWTPLQAGLAQLPAMGSSMVAALLAGRLAMAWGRAVAISVGLALSAAGLAVLVVLPTQSGYPVVLASLLLIGIGAGLSFTVTADTVLATVPKERAGSASAIAETAYELGAALGIALIGSLLGGIYRQTLRLPGGLPAEAVDAARDSIGTALHAAASLPAEPAAGVIAAASAAFVQAVNVTSLICGVAVAAVAVTALFTLRGLGTVIEEHPLDRPLSPSQSTESKQGADR</sequence>
<evidence type="ECO:0000256" key="6">
    <source>
        <dbReference type="ARBA" id="ARBA00023136"/>
    </source>
</evidence>
<feature type="transmembrane region" description="Helical" evidence="8">
    <location>
        <begin position="103"/>
        <end position="124"/>
    </location>
</feature>
<dbReference type="RefSeq" id="WP_346155846.1">
    <property type="nucleotide sequence ID" value="NZ_BAAATE010000043.1"/>
</dbReference>
<evidence type="ECO:0000256" key="3">
    <source>
        <dbReference type="ARBA" id="ARBA00022475"/>
    </source>
</evidence>
<feature type="transmembrane region" description="Helical" evidence="8">
    <location>
        <begin position="330"/>
        <end position="350"/>
    </location>
</feature>
<feature type="transmembrane region" description="Helical" evidence="8">
    <location>
        <begin position="399"/>
        <end position="420"/>
    </location>
</feature>
<feature type="region of interest" description="Disordered" evidence="7">
    <location>
        <begin position="505"/>
        <end position="524"/>
    </location>
</feature>
<feature type="transmembrane region" description="Helical" evidence="8">
    <location>
        <begin position="266"/>
        <end position="291"/>
    </location>
</feature>
<dbReference type="InterPro" id="IPR020846">
    <property type="entry name" value="MFS_dom"/>
</dbReference>
<feature type="transmembrane region" description="Helical" evidence="8">
    <location>
        <begin position="78"/>
        <end position="97"/>
    </location>
</feature>
<feature type="transmembrane region" description="Helical" evidence="8">
    <location>
        <begin position="163"/>
        <end position="186"/>
    </location>
</feature>
<dbReference type="PROSITE" id="PS50850">
    <property type="entry name" value="MFS"/>
    <property type="match status" value="1"/>
</dbReference>
<dbReference type="EMBL" id="BAAATE010000043">
    <property type="protein sequence ID" value="GAA2696324.1"/>
    <property type="molecule type" value="Genomic_DNA"/>
</dbReference>
<proteinExistence type="predicted"/>
<gene>
    <name evidence="10" type="ORF">GCM10010412_090110</name>
</gene>
<evidence type="ECO:0000256" key="5">
    <source>
        <dbReference type="ARBA" id="ARBA00022989"/>
    </source>
</evidence>
<feature type="transmembrane region" description="Helical" evidence="8">
    <location>
        <begin position="474"/>
        <end position="494"/>
    </location>
</feature>
<feature type="transmembrane region" description="Helical" evidence="8">
    <location>
        <begin position="223"/>
        <end position="245"/>
    </location>
</feature>
<evidence type="ECO:0000256" key="1">
    <source>
        <dbReference type="ARBA" id="ARBA00004651"/>
    </source>
</evidence>
<dbReference type="PANTHER" id="PTHR42718">
    <property type="entry name" value="MAJOR FACILITATOR SUPERFAMILY MULTIDRUG TRANSPORTER MFSC"/>
    <property type="match status" value="1"/>
</dbReference>
<dbReference type="InterPro" id="IPR011701">
    <property type="entry name" value="MFS"/>
</dbReference>
<organism evidence="10 11">
    <name type="scientific">Nonomuraea recticatena</name>
    <dbReference type="NCBI Taxonomy" id="46178"/>
    <lineage>
        <taxon>Bacteria</taxon>
        <taxon>Bacillati</taxon>
        <taxon>Actinomycetota</taxon>
        <taxon>Actinomycetes</taxon>
        <taxon>Streptosporangiales</taxon>
        <taxon>Streptosporangiaceae</taxon>
        <taxon>Nonomuraea</taxon>
    </lineage>
</organism>
<feature type="transmembrane region" description="Helical" evidence="8">
    <location>
        <begin position="198"/>
        <end position="217"/>
    </location>
</feature>
<comment type="subcellular location">
    <subcellularLocation>
        <location evidence="1">Cell membrane</location>
        <topology evidence="1">Multi-pass membrane protein</topology>
    </subcellularLocation>
</comment>
<dbReference type="Proteomes" id="UP001501666">
    <property type="component" value="Unassembled WGS sequence"/>
</dbReference>
<protein>
    <submittedName>
        <fullName evidence="10">MFS transporter</fullName>
    </submittedName>
</protein>